<comment type="caution">
    <text evidence="1">The sequence shown here is derived from an EMBL/GenBank/DDBJ whole genome shotgun (WGS) entry which is preliminary data.</text>
</comment>
<gene>
    <name evidence="1" type="ORF">MIND_00145700</name>
</gene>
<sequence>MADRKSTIHGGIYGWDRRNWTVAEVSATSIVYRHVDNADEGFPGVVTTIATHTVSNGGILRTSIQARATEKTPIMLTQHIYWNLCGFRAGCDDMLDHTLKIPASRVIDVDNNRIPTGQLINVTNTNFDFKKARTIRSSFDSDPAFIGYDNAWIYDEKAGVNMEVYSAASGVKLTIKTDQPAVQVYTASLNMPRKNVHGGPEKQYGYMSTVAIEQEGWLDAINTPEWGIDQIYDAKREFTWNTEYRFGVVN</sequence>
<dbReference type="EMBL" id="JACAZF010000001">
    <property type="protein sequence ID" value="KAF7316270.1"/>
    <property type="molecule type" value="Genomic_DNA"/>
</dbReference>
<dbReference type="Gene3D" id="2.70.98.10">
    <property type="match status" value="1"/>
</dbReference>
<accession>A0A8H6TIC8</accession>
<dbReference type="GO" id="GO:0006006">
    <property type="term" value="P:glucose metabolic process"/>
    <property type="evidence" value="ECO:0007669"/>
    <property type="project" value="TreeGrafter"/>
</dbReference>
<organism evidence="1 2">
    <name type="scientific">Mycena indigotica</name>
    <dbReference type="NCBI Taxonomy" id="2126181"/>
    <lineage>
        <taxon>Eukaryota</taxon>
        <taxon>Fungi</taxon>
        <taxon>Dikarya</taxon>
        <taxon>Basidiomycota</taxon>
        <taxon>Agaricomycotina</taxon>
        <taxon>Agaricomycetes</taxon>
        <taxon>Agaricomycetidae</taxon>
        <taxon>Agaricales</taxon>
        <taxon>Marasmiineae</taxon>
        <taxon>Mycenaceae</taxon>
        <taxon>Mycena</taxon>
    </lineage>
</organism>
<dbReference type="SUPFAM" id="SSF74650">
    <property type="entry name" value="Galactose mutarotase-like"/>
    <property type="match status" value="1"/>
</dbReference>
<dbReference type="InterPro" id="IPR014718">
    <property type="entry name" value="GH-type_carb-bd"/>
</dbReference>
<proteinExistence type="predicted"/>
<reference evidence="1" key="1">
    <citation type="submission" date="2020-05" db="EMBL/GenBank/DDBJ databases">
        <title>Mycena genomes resolve the evolution of fungal bioluminescence.</title>
        <authorList>
            <person name="Tsai I.J."/>
        </authorList>
    </citation>
    <scope>NUCLEOTIDE SEQUENCE</scope>
    <source>
        <strain evidence="1">171206Taipei</strain>
    </source>
</reference>
<dbReference type="Proteomes" id="UP000636479">
    <property type="component" value="Unassembled WGS sequence"/>
</dbReference>
<protein>
    <submittedName>
        <fullName evidence="1">Galactose mutarotase-like protein</fullName>
    </submittedName>
</protein>
<dbReference type="InterPro" id="IPR008183">
    <property type="entry name" value="Aldose_1/G6P_1-epimerase"/>
</dbReference>
<dbReference type="RefSeq" id="XP_037226293.1">
    <property type="nucleotide sequence ID" value="XM_037358383.1"/>
</dbReference>
<dbReference type="OrthoDB" id="274691at2759"/>
<dbReference type="InterPro" id="IPR011013">
    <property type="entry name" value="Gal_mutarotase_sf_dom"/>
</dbReference>
<dbReference type="Pfam" id="PF01263">
    <property type="entry name" value="Aldose_epim"/>
    <property type="match status" value="1"/>
</dbReference>
<evidence type="ECO:0000313" key="1">
    <source>
        <dbReference type="EMBL" id="KAF7316270.1"/>
    </source>
</evidence>
<dbReference type="GeneID" id="59340899"/>
<dbReference type="AlphaFoldDB" id="A0A8H6TIC8"/>
<dbReference type="PANTHER" id="PTHR10091">
    <property type="entry name" value="ALDOSE-1-EPIMERASE"/>
    <property type="match status" value="1"/>
</dbReference>
<dbReference type="GO" id="GO:0030246">
    <property type="term" value="F:carbohydrate binding"/>
    <property type="evidence" value="ECO:0007669"/>
    <property type="project" value="InterPro"/>
</dbReference>
<keyword evidence="2" id="KW-1185">Reference proteome</keyword>
<dbReference type="GO" id="GO:0033499">
    <property type="term" value="P:galactose catabolic process via UDP-galactose, Leloir pathway"/>
    <property type="evidence" value="ECO:0007669"/>
    <property type="project" value="TreeGrafter"/>
</dbReference>
<evidence type="ECO:0000313" key="2">
    <source>
        <dbReference type="Proteomes" id="UP000636479"/>
    </source>
</evidence>
<dbReference type="PANTHER" id="PTHR10091:SF6">
    <property type="entry name" value="1-EPIMERASE, PUTATIVE (AFU_ORTHOLOGUE AFUA_3G13240)-RELATED"/>
    <property type="match status" value="1"/>
</dbReference>
<name>A0A8H6TIC8_9AGAR</name>
<dbReference type="GO" id="GO:0004034">
    <property type="term" value="F:aldose 1-epimerase activity"/>
    <property type="evidence" value="ECO:0007669"/>
    <property type="project" value="TreeGrafter"/>
</dbReference>